<dbReference type="InterPro" id="IPR007590">
    <property type="entry name" value="Saf4/Yju2"/>
</dbReference>
<dbReference type="GO" id="GO:0000398">
    <property type="term" value="P:mRNA splicing, via spliceosome"/>
    <property type="evidence" value="ECO:0007669"/>
    <property type="project" value="InterPro"/>
</dbReference>
<protein>
    <submittedName>
        <fullName evidence="1">Uncharacterized protein</fullName>
    </submittedName>
</protein>
<name>A0A7N2LGR3_QUELO</name>
<reference evidence="1 2" key="1">
    <citation type="journal article" date="2016" name="G3 (Bethesda)">
        <title>First Draft Assembly and Annotation of the Genome of a California Endemic Oak Quercus lobata Nee (Fagaceae).</title>
        <authorList>
            <person name="Sork V.L."/>
            <person name="Fitz-Gibbon S.T."/>
            <person name="Puiu D."/>
            <person name="Crepeau M."/>
            <person name="Gugger P.F."/>
            <person name="Sherman R."/>
            <person name="Stevens K."/>
            <person name="Langley C.H."/>
            <person name="Pellegrini M."/>
            <person name="Salzberg S.L."/>
        </authorList>
    </citation>
    <scope>NUCLEOTIDE SEQUENCE [LARGE SCALE GENOMIC DNA]</scope>
    <source>
        <strain evidence="1 2">cv. SW786</strain>
    </source>
</reference>
<evidence type="ECO:0000313" key="2">
    <source>
        <dbReference type="Proteomes" id="UP000594261"/>
    </source>
</evidence>
<evidence type="ECO:0000313" key="1">
    <source>
        <dbReference type="EnsemblPlants" id="QL04p046156:mrna"/>
    </source>
</evidence>
<dbReference type="InParanoid" id="A0A7N2LGR3"/>
<dbReference type="EMBL" id="LRBV02000004">
    <property type="status" value="NOT_ANNOTATED_CDS"/>
    <property type="molecule type" value="Genomic_DNA"/>
</dbReference>
<keyword evidence="2" id="KW-1185">Reference proteome</keyword>
<dbReference type="PANTHER" id="PTHR12111">
    <property type="entry name" value="SPLICING FACTOR YJU2"/>
    <property type="match status" value="1"/>
</dbReference>
<organism evidence="1 2">
    <name type="scientific">Quercus lobata</name>
    <name type="common">Valley oak</name>
    <dbReference type="NCBI Taxonomy" id="97700"/>
    <lineage>
        <taxon>Eukaryota</taxon>
        <taxon>Viridiplantae</taxon>
        <taxon>Streptophyta</taxon>
        <taxon>Embryophyta</taxon>
        <taxon>Tracheophyta</taxon>
        <taxon>Spermatophyta</taxon>
        <taxon>Magnoliopsida</taxon>
        <taxon>eudicotyledons</taxon>
        <taxon>Gunneridae</taxon>
        <taxon>Pentapetalae</taxon>
        <taxon>rosids</taxon>
        <taxon>fabids</taxon>
        <taxon>Fagales</taxon>
        <taxon>Fagaceae</taxon>
        <taxon>Quercus</taxon>
    </lineage>
</organism>
<sequence length="162" mass="18469">MVRCRPPLRCKRPLPRPTKLPRPVVENAPFVLPINIRCNACYQYIYQGTNLFVRKEEVLDARYLDFECCLICLKCTNCSAEIWIRSDPVNRDYFVESGATKKRQAAVSKKPNYQVALSKKRKREAEEGGDALKSLENTTLGSKIEIAALDEMKSMEVLALVI</sequence>
<dbReference type="OMA" id="NIRCNAC"/>
<dbReference type="Gramene" id="QL04p046156:mrna">
    <property type="protein sequence ID" value="QL04p046156:mrna"/>
    <property type="gene ID" value="QL04p046156"/>
</dbReference>
<dbReference type="EnsemblPlants" id="QL04p046156:mrna">
    <property type="protein sequence ID" value="QL04p046156:mrna"/>
    <property type="gene ID" value="QL04p046156"/>
</dbReference>
<accession>A0A7N2LGR3</accession>
<dbReference type="AlphaFoldDB" id="A0A7N2LGR3"/>
<dbReference type="Pfam" id="PF04502">
    <property type="entry name" value="Saf4_Yju2"/>
    <property type="match status" value="1"/>
</dbReference>
<dbReference type="Proteomes" id="UP000594261">
    <property type="component" value="Chromosome 4"/>
</dbReference>
<proteinExistence type="predicted"/>
<reference evidence="1" key="2">
    <citation type="submission" date="2021-01" db="UniProtKB">
        <authorList>
            <consortium name="EnsemblPlants"/>
        </authorList>
    </citation>
    <scope>IDENTIFICATION</scope>
</reference>